<accession>A0A0L8VEC5</accession>
<gene>
    <name evidence="1" type="ORF">NC99_05280</name>
</gene>
<protein>
    <recommendedName>
        <fullName evidence="3">Tetratricopeptide repeat protein</fullName>
    </recommendedName>
</protein>
<dbReference type="InterPro" id="IPR011990">
    <property type="entry name" value="TPR-like_helical_dom_sf"/>
</dbReference>
<evidence type="ECO:0000313" key="1">
    <source>
        <dbReference type="EMBL" id="KOH46688.1"/>
    </source>
</evidence>
<sequence>MVLLMLALGASGADREAFRCQFHQAYLKGDMSQWLQWAEEIESAHPNDREWILLALQARYGLIGYYFGTEQDDQVKPVLNEANDHLDDLLKRYPGDARLLSLQGAFQAFKIGLAKYKAPFLGPKVEASVQQALKLDPNEPMAWLEAGNSLYNRPALFGGDKLQAIEAYKKSLALFEQGDETCNYLKVLVQVFIMKGYFETGQRELYQRTRQQLENEYGKLPWLDDFLPATMLD</sequence>
<dbReference type="Proteomes" id="UP000036958">
    <property type="component" value="Unassembled WGS sequence"/>
</dbReference>
<reference evidence="2" key="1">
    <citation type="submission" date="2015-07" db="EMBL/GenBank/DDBJ databases">
        <title>Genome sequencing of Sunxiuqinia dokdonensis strain SK.</title>
        <authorList>
            <person name="Ahn S."/>
            <person name="Kim B.-C."/>
        </authorList>
    </citation>
    <scope>NUCLEOTIDE SEQUENCE [LARGE SCALE GENOMIC DNA]</scope>
    <source>
        <strain evidence="2">SK</strain>
    </source>
</reference>
<proteinExistence type="predicted"/>
<dbReference type="SUPFAM" id="SSF48452">
    <property type="entry name" value="TPR-like"/>
    <property type="match status" value="1"/>
</dbReference>
<evidence type="ECO:0008006" key="3">
    <source>
        <dbReference type="Google" id="ProtNLM"/>
    </source>
</evidence>
<dbReference type="AlphaFoldDB" id="A0A0L8VEC5"/>
<dbReference type="EMBL" id="LGIA01000023">
    <property type="protein sequence ID" value="KOH46688.1"/>
    <property type="molecule type" value="Genomic_DNA"/>
</dbReference>
<dbReference type="STRING" id="1409788.NC99_05280"/>
<name>A0A0L8VEC5_9BACT</name>
<evidence type="ECO:0000313" key="2">
    <source>
        <dbReference type="Proteomes" id="UP000036958"/>
    </source>
</evidence>
<dbReference type="Gene3D" id="1.25.40.10">
    <property type="entry name" value="Tetratricopeptide repeat domain"/>
    <property type="match status" value="1"/>
</dbReference>
<organism evidence="1 2">
    <name type="scientific">Sunxiuqinia dokdonensis</name>
    <dbReference type="NCBI Taxonomy" id="1409788"/>
    <lineage>
        <taxon>Bacteria</taxon>
        <taxon>Pseudomonadati</taxon>
        <taxon>Bacteroidota</taxon>
        <taxon>Bacteroidia</taxon>
        <taxon>Marinilabiliales</taxon>
        <taxon>Prolixibacteraceae</taxon>
        <taxon>Sunxiuqinia</taxon>
    </lineage>
</organism>
<comment type="caution">
    <text evidence="1">The sequence shown here is derived from an EMBL/GenBank/DDBJ whole genome shotgun (WGS) entry which is preliminary data.</text>
</comment>
<keyword evidence="2" id="KW-1185">Reference proteome</keyword>